<evidence type="ECO:0000313" key="8">
    <source>
        <dbReference type="EMBL" id="WKN38425.1"/>
    </source>
</evidence>
<reference evidence="8" key="1">
    <citation type="journal article" date="2023" name="Comput. Struct. Biotechnol. J.">
        <title>Discovery of a novel marine Bacteroidetes with a rich repertoire of carbohydrate-active enzymes.</title>
        <authorList>
            <person name="Chen B."/>
            <person name="Liu G."/>
            <person name="Chen Q."/>
            <person name="Wang H."/>
            <person name="Liu L."/>
            <person name="Tang K."/>
        </authorList>
    </citation>
    <scope>NUCLEOTIDE SEQUENCE</scope>
    <source>
        <strain evidence="8">TK19036</strain>
    </source>
</reference>
<proteinExistence type="inferred from homology"/>
<dbReference type="Gene3D" id="3.40.710.10">
    <property type="entry name" value="DD-peptidase/beta-lactamase superfamily"/>
    <property type="match status" value="1"/>
</dbReference>
<dbReference type="PANTHER" id="PTHR30627:SF6">
    <property type="entry name" value="BETA-LACTAMASE YBXI-RELATED"/>
    <property type="match status" value="1"/>
</dbReference>
<organism evidence="8">
    <name type="scientific">Roseihalotalea indica</name>
    <dbReference type="NCBI Taxonomy" id="2867963"/>
    <lineage>
        <taxon>Bacteria</taxon>
        <taxon>Pseudomonadati</taxon>
        <taxon>Bacteroidota</taxon>
        <taxon>Cytophagia</taxon>
        <taxon>Cytophagales</taxon>
        <taxon>Catalimonadaceae</taxon>
        <taxon>Roseihalotalea</taxon>
    </lineage>
</organism>
<keyword evidence="5 8" id="KW-0378">Hydrolase</keyword>
<dbReference type="AlphaFoldDB" id="A0AA49JHK6"/>
<comment type="similarity">
    <text evidence="2">Belongs to the class-D beta-lactamase family.</text>
</comment>
<dbReference type="GO" id="GO:0005886">
    <property type="term" value="C:plasma membrane"/>
    <property type="evidence" value="ECO:0007669"/>
    <property type="project" value="TreeGrafter"/>
</dbReference>
<sequence>MRILLYSLFLFAIHLILIGCTTSETPTSVFSSIDSLTIDSIYQQHGVTGSLVLYDQTQDTYQTYHAERTQQGYIAASTFKIINALIALEDSIVADENEMFPWDSVERSVEVWNQDHNLRSGLKYSVVWLYQRIARQVGEERYRKWLTEAYYGNHNPGGGVDMFWLNGDLRISPMQQIDFLRRLYHNELPFSQRSLDIVKDIMIYEQTDQYTIRAKTGWSDAFTPGVGWFVGYLETNGNVYFFANQLDIRHNEDIQARAQIVKDVFEKSGLLSLSAM</sequence>
<dbReference type="GO" id="GO:0008658">
    <property type="term" value="F:penicillin binding"/>
    <property type="evidence" value="ECO:0007669"/>
    <property type="project" value="InterPro"/>
</dbReference>
<feature type="domain" description="Penicillin-binding protein transpeptidase" evidence="7">
    <location>
        <begin position="56"/>
        <end position="266"/>
    </location>
</feature>
<dbReference type="EC" id="3.5.2.6" evidence="3"/>
<keyword evidence="4" id="KW-0732">Signal</keyword>
<dbReference type="Pfam" id="PF00905">
    <property type="entry name" value="Transpeptidase"/>
    <property type="match status" value="1"/>
</dbReference>
<keyword evidence="6" id="KW-0046">Antibiotic resistance</keyword>
<name>A0AA49JHK6_9BACT</name>
<dbReference type="PANTHER" id="PTHR30627">
    <property type="entry name" value="PEPTIDOGLYCAN D,D-TRANSPEPTIDASE"/>
    <property type="match status" value="1"/>
</dbReference>
<evidence type="ECO:0000256" key="2">
    <source>
        <dbReference type="ARBA" id="ARBA00007898"/>
    </source>
</evidence>
<dbReference type="PROSITE" id="PS51257">
    <property type="entry name" value="PROKAR_LIPOPROTEIN"/>
    <property type="match status" value="1"/>
</dbReference>
<accession>A0AA49JHK6</accession>
<dbReference type="InterPro" id="IPR012338">
    <property type="entry name" value="Beta-lactam/transpept-like"/>
</dbReference>
<dbReference type="InterPro" id="IPR050515">
    <property type="entry name" value="Beta-lactam/transpept"/>
</dbReference>
<reference evidence="8" key="2">
    <citation type="journal article" date="2024" name="Antonie Van Leeuwenhoek">
        <title>Roseihalotalea indica gen. nov., sp. nov., a halophilic Bacteroidetes from mesopelagic Southwest Indian Ocean with higher carbohydrate metabolic potential.</title>
        <authorList>
            <person name="Chen B."/>
            <person name="Zhang M."/>
            <person name="Lin D."/>
            <person name="Ye J."/>
            <person name="Tang K."/>
        </authorList>
    </citation>
    <scope>NUCLEOTIDE SEQUENCE</scope>
    <source>
        <strain evidence="8">TK19036</strain>
    </source>
</reference>
<dbReference type="EMBL" id="CP120682">
    <property type="protein sequence ID" value="WKN38425.1"/>
    <property type="molecule type" value="Genomic_DNA"/>
</dbReference>
<evidence type="ECO:0000256" key="1">
    <source>
        <dbReference type="ARBA" id="ARBA00001526"/>
    </source>
</evidence>
<comment type="catalytic activity">
    <reaction evidence="1">
        <text>a beta-lactam + H2O = a substituted beta-amino acid</text>
        <dbReference type="Rhea" id="RHEA:20401"/>
        <dbReference type="ChEBI" id="CHEBI:15377"/>
        <dbReference type="ChEBI" id="CHEBI:35627"/>
        <dbReference type="ChEBI" id="CHEBI:140347"/>
        <dbReference type="EC" id="3.5.2.6"/>
    </reaction>
</comment>
<dbReference type="GO" id="GO:0071555">
    <property type="term" value="P:cell wall organization"/>
    <property type="evidence" value="ECO:0007669"/>
    <property type="project" value="TreeGrafter"/>
</dbReference>
<dbReference type="InterPro" id="IPR001460">
    <property type="entry name" value="PCN-bd_Tpept"/>
</dbReference>
<evidence type="ECO:0000256" key="3">
    <source>
        <dbReference type="ARBA" id="ARBA00012865"/>
    </source>
</evidence>
<evidence type="ECO:0000256" key="5">
    <source>
        <dbReference type="ARBA" id="ARBA00022801"/>
    </source>
</evidence>
<dbReference type="SUPFAM" id="SSF56601">
    <property type="entry name" value="beta-lactamase/transpeptidase-like"/>
    <property type="match status" value="1"/>
</dbReference>
<dbReference type="GO" id="GO:0008800">
    <property type="term" value="F:beta-lactamase activity"/>
    <property type="evidence" value="ECO:0007669"/>
    <property type="project" value="UniProtKB-EC"/>
</dbReference>
<evidence type="ECO:0000256" key="4">
    <source>
        <dbReference type="ARBA" id="ARBA00022729"/>
    </source>
</evidence>
<gene>
    <name evidence="8" type="primary">blaOXA</name>
    <name evidence="8" type="ORF">K4G66_06885</name>
</gene>
<dbReference type="NCBIfam" id="NF012161">
    <property type="entry name" value="bla_class_D_main"/>
    <property type="match status" value="1"/>
</dbReference>
<protein>
    <recommendedName>
        <fullName evidence="3">beta-lactamase</fullName>
        <ecNumber evidence="3">3.5.2.6</ecNumber>
    </recommendedName>
</protein>
<evidence type="ECO:0000256" key="6">
    <source>
        <dbReference type="ARBA" id="ARBA00023251"/>
    </source>
</evidence>
<dbReference type="GO" id="GO:0046677">
    <property type="term" value="P:response to antibiotic"/>
    <property type="evidence" value="ECO:0007669"/>
    <property type="project" value="UniProtKB-KW"/>
</dbReference>
<evidence type="ECO:0000259" key="7">
    <source>
        <dbReference type="Pfam" id="PF00905"/>
    </source>
</evidence>